<feature type="transmembrane region" description="Helical" evidence="1">
    <location>
        <begin position="37"/>
        <end position="55"/>
    </location>
</feature>
<evidence type="ECO:0000313" key="3">
    <source>
        <dbReference type="Proteomes" id="UP001567572"/>
    </source>
</evidence>
<feature type="transmembrane region" description="Helical" evidence="1">
    <location>
        <begin position="12"/>
        <end position="31"/>
    </location>
</feature>
<accession>A0ABD5LYH0</accession>
<keyword evidence="1" id="KW-1133">Transmembrane helix</keyword>
<evidence type="ECO:0000256" key="1">
    <source>
        <dbReference type="SAM" id="Phobius"/>
    </source>
</evidence>
<name>A0ABD5LYH0_9EURY</name>
<keyword evidence="1" id="KW-0472">Membrane</keyword>
<dbReference type="Proteomes" id="UP001567572">
    <property type="component" value="Unassembled WGS sequence"/>
</dbReference>
<sequence>MTEETTRVEELTVVGLALSVVGMGLSSQGGIDTTAGIGGLALMGGAVVVLLYAVVKSD</sequence>
<dbReference type="EMBL" id="JBEDNY010000001">
    <property type="protein sequence ID" value="MEZ3163056.1"/>
    <property type="molecule type" value="Genomic_DNA"/>
</dbReference>
<gene>
    <name evidence="2" type="ORF">ABNG04_04050</name>
</gene>
<proteinExistence type="predicted"/>
<dbReference type="AlphaFoldDB" id="A0ABD5LYH0"/>
<evidence type="ECO:0000313" key="2">
    <source>
        <dbReference type="EMBL" id="MEZ3163056.1"/>
    </source>
</evidence>
<evidence type="ECO:0008006" key="4">
    <source>
        <dbReference type="Google" id="ProtNLM"/>
    </source>
</evidence>
<keyword evidence="3" id="KW-1185">Reference proteome</keyword>
<dbReference type="RefSeq" id="WP_371160249.1">
    <property type="nucleotide sequence ID" value="NZ_JBEDNX010000001.1"/>
</dbReference>
<protein>
    <recommendedName>
        <fullName evidence="4">Transporter</fullName>
    </recommendedName>
</protein>
<organism evidence="2 3">
    <name type="scientific">Halorubrum miltondacostae</name>
    <dbReference type="NCBI Taxonomy" id="3076378"/>
    <lineage>
        <taxon>Archaea</taxon>
        <taxon>Methanobacteriati</taxon>
        <taxon>Methanobacteriota</taxon>
        <taxon>Stenosarchaea group</taxon>
        <taxon>Halobacteria</taxon>
        <taxon>Halobacteriales</taxon>
        <taxon>Haloferacaceae</taxon>
        <taxon>Halorubrum</taxon>
    </lineage>
</organism>
<reference evidence="2 3" key="1">
    <citation type="submission" date="2024-06" db="EMBL/GenBank/DDBJ databases">
        <title>Halorubrum miltondacostae sp. nov., a potential PHA producer isolated from an inland solar saltern in Rio Maior, Portugal.</title>
        <authorList>
            <person name="Albuquerque L."/>
            <person name="Viver T."/>
            <person name="Barroso C."/>
            <person name="Claudino R."/>
            <person name="Galvan M."/>
            <person name="Simoes G."/>
            <person name="Lobo Da Cunha A."/>
            <person name="Egas C."/>
        </authorList>
    </citation>
    <scope>NUCLEOTIDE SEQUENCE [LARGE SCALE GENOMIC DNA]</scope>
    <source>
        <strain evidence="2 3">RMP-11</strain>
    </source>
</reference>
<comment type="caution">
    <text evidence="2">The sequence shown here is derived from an EMBL/GenBank/DDBJ whole genome shotgun (WGS) entry which is preliminary data.</text>
</comment>
<keyword evidence="1" id="KW-0812">Transmembrane</keyword>